<keyword evidence="2" id="KW-1162">Viral penetration into host cytoplasm</keyword>
<keyword evidence="14" id="KW-1185">Reference proteome</keyword>
<keyword evidence="5" id="KW-0946">Virion</keyword>
<feature type="domain" description="Tail sheath protein Gp18-like" evidence="12">
    <location>
        <begin position="24"/>
        <end position="83"/>
    </location>
</feature>
<keyword evidence="5" id="KW-1229">Viral tail sheath protein</keyword>
<keyword evidence="7" id="KW-1160">Virus entry into host cell</keyword>
<evidence type="ECO:0000259" key="10">
    <source>
        <dbReference type="Pfam" id="PF17482"/>
    </source>
</evidence>
<dbReference type="PANTHER" id="PTHR35861">
    <property type="match status" value="1"/>
</dbReference>
<dbReference type="InterPro" id="IPR054564">
    <property type="entry name" value="Gp18_domIII_N"/>
</dbReference>
<dbReference type="GeneID" id="26628614"/>
<evidence type="ECO:0000313" key="14">
    <source>
        <dbReference type="Proteomes" id="UP000202888"/>
    </source>
</evidence>
<comment type="similarity">
    <text evidence="1">Belongs to the myoviridae tail sheath protein family.</text>
</comment>
<proteinExistence type="inferred from homology"/>
<evidence type="ECO:0000256" key="5">
    <source>
        <dbReference type="ARBA" id="ARBA00023003"/>
    </source>
</evidence>
<evidence type="ECO:0000256" key="6">
    <source>
        <dbReference type="ARBA" id="ARBA00023009"/>
    </source>
</evidence>
<keyword evidence="3" id="KW-1227">Viral tail protein</keyword>
<sequence>MTLLSPGVENKEINLASAIGRASTGRAAMVGKFEWGPAYSITQVTSESDLVTIFGRPNDYTAASFMTANNFLKYGNDLRLVRICDESSAQNATALYNAVEYTLGASNGCVVGDEITITYSGVGSLTEKGKVLEVDAGNNNAATKIFLPSAEIVAAAKADGNYPGVGTVTLQPTQGDIALSAIEIIDTGSVYFPNIELSTGALTEIETEGGALKYADLIEKQGFSRIAARYVGSYGDNISVEVINYSDYQTAFAFAAGHTLGDIDLPIYPDGGTRSINLASYFTFGPANSNQYAVIVRVSGEVEEAFIVSTNPGDKDVNGQSIFIDEYFENSGSAYITAIAEGWNTGSGAYNLGGGYDANAGADDWMLGLDMLSDPEVLYTNLIIAGNAAAEELSIASTVQKYAIDSVGNVRQDCVVFVSPPGVHVINKQAHVAVANIQGWRTGIDPTNGQPVTDNLNVSTTYAVVDGNYKYQYDKYSDRNRWVPLAGDIAGLCAYTDQVSQPWMSPAGFNRGQIKGVNRLAVDLRRAHRDALYQIGINPVVGFAGQGFVLYGDKTATQQASAFDRINVRRLFNLLKKAISDAAKYRLFELNDEFTRSSFKSEIDAYLTNIQDLGGIYDFRVVCDETNNPGSVIDRNEFVASIYVKPAKSINYITLNFVATSTDADFAEIIG</sequence>
<dbReference type="PANTHER" id="PTHR35861:SF1">
    <property type="entry name" value="PHAGE TAIL SHEATH PROTEIN"/>
    <property type="match status" value="1"/>
</dbReference>
<evidence type="ECO:0000256" key="1">
    <source>
        <dbReference type="ARBA" id="ARBA00008005"/>
    </source>
</evidence>
<dbReference type="InterPro" id="IPR020287">
    <property type="entry name" value="Tail_sheath_C"/>
</dbReference>
<evidence type="ECO:0000259" key="8">
    <source>
        <dbReference type="Pfam" id="PF04984"/>
    </source>
</evidence>
<dbReference type="EMBL" id="KP671755">
    <property type="protein sequence ID" value="AJT61129.1"/>
    <property type="molecule type" value="Genomic_DNA"/>
</dbReference>
<evidence type="ECO:0000259" key="11">
    <source>
        <dbReference type="Pfam" id="PF22639"/>
    </source>
</evidence>
<feature type="domain" description="Tail sheath protein subtilisin-like" evidence="8">
    <location>
        <begin position="359"/>
        <end position="556"/>
    </location>
</feature>
<dbReference type="InterPro" id="IPR052042">
    <property type="entry name" value="Tail_sheath_structural"/>
</dbReference>
<keyword evidence="6" id="KW-1171">Viral genome ejection through host cell envelope</keyword>
<feature type="domain" description="Tail sheath protein Gp18-like" evidence="11">
    <location>
        <begin position="108"/>
        <end position="167"/>
    </location>
</feature>
<feature type="domain" description="Phage tail sheath protein-like beta-sandwich" evidence="9">
    <location>
        <begin position="221"/>
        <end position="356"/>
    </location>
</feature>
<accession>A0A0D4DAY6</accession>
<dbReference type="InterPro" id="IPR035326">
    <property type="entry name" value="Beta_sandwich_Seath"/>
</dbReference>
<dbReference type="Pfam" id="PF17482">
    <property type="entry name" value="Phage_sheath_1C"/>
    <property type="match status" value="1"/>
</dbReference>
<dbReference type="InterPro" id="IPR035089">
    <property type="entry name" value="Phage_sheath_subtilisin"/>
</dbReference>
<dbReference type="KEGG" id="vg:26628614"/>
<dbReference type="GO" id="GO:0098027">
    <property type="term" value="C:virus tail, sheath"/>
    <property type="evidence" value="ECO:0007669"/>
    <property type="project" value="UniProtKB-KW"/>
</dbReference>
<evidence type="ECO:0000259" key="12">
    <source>
        <dbReference type="Pfam" id="PF22671"/>
    </source>
</evidence>
<dbReference type="Gene3D" id="3.40.50.11780">
    <property type="match status" value="2"/>
</dbReference>
<dbReference type="RefSeq" id="YP_009201391.1">
    <property type="nucleotide sequence ID" value="NC_028829.1"/>
</dbReference>
<name>A0A0D4DAY6_9CAUD</name>
<evidence type="ECO:0000256" key="2">
    <source>
        <dbReference type="ARBA" id="ARBA00022595"/>
    </source>
</evidence>
<evidence type="ECO:0000259" key="9">
    <source>
        <dbReference type="Pfam" id="PF17481"/>
    </source>
</evidence>
<dbReference type="OrthoDB" id="879at10239"/>
<organism evidence="13 14">
    <name type="scientific">Vibrio phage ValKK3</name>
    <dbReference type="NCBI Taxonomy" id="1610855"/>
    <lineage>
        <taxon>Viruses</taxon>
        <taxon>Duplodnaviria</taxon>
        <taxon>Heunggongvirae</taxon>
        <taxon>Uroviricota</taxon>
        <taxon>Caudoviricetes</taxon>
        <taxon>Pantevenvirales</taxon>
        <taxon>Straboviridae</taxon>
        <taxon>Schizotequatrovirus</taxon>
        <taxon>Schizotequatrovirus valkk3</taxon>
    </lineage>
</organism>
<dbReference type="GO" id="GO:0099000">
    <property type="term" value="P:symbiont genome ejection through host cell envelope, contractile tail mechanism"/>
    <property type="evidence" value="ECO:0007669"/>
    <property type="project" value="UniProtKB-KW"/>
</dbReference>
<dbReference type="Pfam" id="PF17481">
    <property type="entry name" value="Phage_sheath_domII"/>
    <property type="match status" value="1"/>
</dbReference>
<evidence type="ECO:0000313" key="13">
    <source>
        <dbReference type="EMBL" id="AJT61129.1"/>
    </source>
</evidence>
<reference evidence="13 14" key="1">
    <citation type="journal article" date="2016" name="Genom Data">
        <title>Complete genome sequence of a giant Vibrio phage ValKK3 infecting Vibrio alginolyticus.</title>
        <authorList>
            <person name="Lal T.M."/>
            <person name="Sano M."/>
            <person name="Hatai K."/>
            <person name="Ransangan J."/>
        </authorList>
    </citation>
    <scope>NUCLEOTIDE SEQUENCE [LARGE SCALE GENOMIC DNA]</scope>
</reference>
<dbReference type="Pfam" id="PF04984">
    <property type="entry name" value="Phage_sheath_1"/>
    <property type="match status" value="1"/>
</dbReference>
<dbReference type="Pfam" id="PF22639">
    <property type="entry name" value="Gp18_dom_I"/>
    <property type="match status" value="1"/>
</dbReference>
<evidence type="ECO:0000256" key="7">
    <source>
        <dbReference type="ARBA" id="ARBA00023296"/>
    </source>
</evidence>
<protein>
    <submittedName>
        <fullName evidence="13">Tail sheath protein</fullName>
    </submittedName>
</protein>
<dbReference type="Pfam" id="PF22671">
    <property type="entry name" value="Gp18_domIII_N"/>
    <property type="match status" value="1"/>
</dbReference>
<feature type="domain" description="Tail sheath protein C-terminal" evidence="10">
    <location>
        <begin position="559"/>
        <end position="660"/>
    </location>
</feature>
<evidence type="ECO:0000256" key="3">
    <source>
        <dbReference type="ARBA" id="ARBA00022732"/>
    </source>
</evidence>
<dbReference type="Proteomes" id="UP000202888">
    <property type="component" value="Segment"/>
</dbReference>
<evidence type="ECO:0000256" key="4">
    <source>
        <dbReference type="ARBA" id="ARBA00022766"/>
    </source>
</evidence>
<dbReference type="InterPro" id="IPR054565">
    <property type="entry name" value="Gp18-like_dom_I"/>
</dbReference>
<keyword evidence="4" id="KW-1242">Viral contractile tail ejection system</keyword>